<dbReference type="OrthoDB" id="9812349at2"/>
<feature type="transmembrane region" description="Helical" evidence="1">
    <location>
        <begin position="60"/>
        <end position="77"/>
    </location>
</feature>
<evidence type="ECO:0000256" key="1">
    <source>
        <dbReference type="SAM" id="Phobius"/>
    </source>
</evidence>
<dbReference type="EMBL" id="CP027668">
    <property type="protein sequence ID" value="AVO46701.1"/>
    <property type="molecule type" value="Genomic_DNA"/>
</dbReference>
<dbReference type="AlphaFoldDB" id="A0A2S0NFI9"/>
<dbReference type="InterPro" id="IPR008523">
    <property type="entry name" value="DUF805"/>
</dbReference>
<dbReference type="Pfam" id="PF05656">
    <property type="entry name" value="DUF805"/>
    <property type="match status" value="1"/>
</dbReference>
<keyword evidence="1" id="KW-1133">Transmembrane helix</keyword>
<sequence>MAGIDWTNRQIWLEPAAWRYLFLDFEGRIPRLPFWVAAVALNVFAFIGDRLAMDFGGHPAAAVVGLAFLYPSLALAIKRAHDRGHSDLYLLFLFLPAFLVSLLQVLGYFDSAGPMGPVLSVLGLWVLVALIVLVIDLGLLRGEAGPNRFGPDPLA</sequence>
<dbReference type="PANTHER" id="PTHR34980:SF3">
    <property type="entry name" value="BLR8105 PROTEIN"/>
    <property type="match status" value="1"/>
</dbReference>
<evidence type="ECO:0000313" key="3">
    <source>
        <dbReference type="Proteomes" id="UP000237889"/>
    </source>
</evidence>
<dbReference type="PANTHER" id="PTHR34980">
    <property type="entry name" value="INNER MEMBRANE PROTEIN-RELATED-RELATED"/>
    <property type="match status" value="1"/>
</dbReference>
<name>A0A2S0NFI9_9HYPH</name>
<proteinExistence type="predicted"/>
<feature type="transmembrane region" description="Helical" evidence="1">
    <location>
        <begin position="32"/>
        <end position="48"/>
    </location>
</feature>
<evidence type="ECO:0000313" key="2">
    <source>
        <dbReference type="EMBL" id="AVO46701.1"/>
    </source>
</evidence>
<evidence type="ECO:0008006" key="4">
    <source>
        <dbReference type="Google" id="ProtNLM"/>
    </source>
</evidence>
<dbReference type="KEGG" id="phr:C6569_17430"/>
<feature type="transmembrane region" description="Helical" evidence="1">
    <location>
        <begin position="121"/>
        <end position="140"/>
    </location>
</feature>
<dbReference type="Proteomes" id="UP000237889">
    <property type="component" value="Chromosome"/>
</dbReference>
<dbReference type="GO" id="GO:0005886">
    <property type="term" value="C:plasma membrane"/>
    <property type="evidence" value="ECO:0007669"/>
    <property type="project" value="TreeGrafter"/>
</dbReference>
<protein>
    <recommendedName>
        <fullName evidence="4">DUF805 domain-containing protein</fullName>
    </recommendedName>
</protein>
<keyword evidence="3" id="KW-1185">Reference proteome</keyword>
<accession>A0A2S0NFI9</accession>
<keyword evidence="1" id="KW-0812">Transmembrane</keyword>
<reference evidence="2 3" key="1">
    <citation type="submission" date="2018-03" db="EMBL/GenBank/DDBJ databases">
        <title>Genome sequencing of Phreatobacter sp.</title>
        <authorList>
            <person name="Kim S.-J."/>
            <person name="Heo J."/>
            <person name="Kwon S.-W."/>
        </authorList>
    </citation>
    <scope>NUCLEOTIDE SEQUENCE [LARGE SCALE GENOMIC DNA]</scope>
    <source>
        <strain evidence="2 3">S-12</strain>
    </source>
</reference>
<keyword evidence="1" id="KW-0472">Membrane</keyword>
<dbReference type="RefSeq" id="WP_106750071.1">
    <property type="nucleotide sequence ID" value="NZ_CP027668.1"/>
</dbReference>
<gene>
    <name evidence="2" type="ORF">C6569_17430</name>
</gene>
<feature type="transmembrane region" description="Helical" evidence="1">
    <location>
        <begin position="89"/>
        <end position="109"/>
    </location>
</feature>
<organism evidence="2 3">
    <name type="scientific">Phreatobacter cathodiphilus</name>
    <dbReference type="NCBI Taxonomy" id="1868589"/>
    <lineage>
        <taxon>Bacteria</taxon>
        <taxon>Pseudomonadati</taxon>
        <taxon>Pseudomonadota</taxon>
        <taxon>Alphaproteobacteria</taxon>
        <taxon>Hyphomicrobiales</taxon>
        <taxon>Phreatobacteraceae</taxon>
        <taxon>Phreatobacter</taxon>
    </lineage>
</organism>